<reference evidence="2" key="1">
    <citation type="journal article" date="2018" name="Genome Biol.">
        <title>SKESA: strategic k-mer extension for scrupulous assemblies.</title>
        <authorList>
            <person name="Souvorov A."/>
            <person name="Agarwala R."/>
            <person name="Lipman D.J."/>
        </authorList>
    </citation>
    <scope>NUCLEOTIDE SEQUENCE</scope>
    <source>
        <strain evidence="2">MA.AU149 SUB-73</strain>
    </source>
</reference>
<evidence type="ECO:0000256" key="1">
    <source>
        <dbReference type="SAM" id="SignalP"/>
    </source>
</evidence>
<feature type="non-terminal residue" evidence="2">
    <location>
        <position position="134"/>
    </location>
</feature>
<comment type="caution">
    <text evidence="2">The sequence shown here is derived from an EMBL/GenBank/DDBJ whole genome shotgun (WGS) entry which is preliminary data.</text>
</comment>
<proteinExistence type="predicted"/>
<feature type="chain" id="PRO_5028362097" evidence="1">
    <location>
        <begin position="17"/>
        <end position="134"/>
    </location>
</feature>
<sequence length="134" mass="14352">MKPVLFALLFSFPAFATEVVQWENIPLPVTLHVGQERIVDVGKTVRIGYPATLEGKVRLQSAGGKVFLLANTAFPATRIQLRDTSSGELILLDIQATQSTSPLEPVQISYAPQTPAATKASVPVTASTEPLPVL</sequence>
<reference evidence="2" key="2">
    <citation type="submission" date="2020-02" db="EMBL/GenBank/DDBJ databases">
        <authorList>
            <consortium name="NCBI Pathogen Detection Project"/>
        </authorList>
    </citation>
    <scope>NUCLEOTIDE SEQUENCE</scope>
    <source>
        <strain evidence="2">MA.AU149 SUB-73</strain>
    </source>
</reference>
<dbReference type="Pfam" id="PF11920">
    <property type="entry name" value="DUF3438"/>
    <property type="match status" value="1"/>
</dbReference>
<dbReference type="AlphaFoldDB" id="A0A744JX12"/>
<dbReference type="EMBL" id="DAAURV010000046">
    <property type="protein sequence ID" value="HAF2595429.1"/>
    <property type="molecule type" value="Genomic_DNA"/>
</dbReference>
<keyword evidence="1" id="KW-0732">Signal</keyword>
<name>A0A744JX12_SALER</name>
<feature type="signal peptide" evidence="1">
    <location>
        <begin position="1"/>
        <end position="16"/>
    </location>
</feature>
<accession>A0A744JX12</accession>
<evidence type="ECO:0000313" key="2">
    <source>
        <dbReference type="EMBL" id="HAF2595429.1"/>
    </source>
</evidence>
<protein>
    <submittedName>
        <fullName evidence="2">DUF3438 family protein</fullName>
    </submittedName>
</protein>
<dbReference type="InterPro" id="IPR021844">
    <property type="entry name" value="Integr_conj_element_PFL4704"/>
</dbReference>
<gene>
    <name evidence="2" type="ORF">G8N62_004633</name>
</gene>
<organism evidence="2">
    <name type="scientific">Salmonella enterica</name>
    <name type="common">Salmonella choleraesuis</name>
    <dbReference type="NCBI Taxonomy" id="28901"/>
    <lineage>
        <taxon>Bacteria</taxon>
        <taxon>Pseudomonadati</taxon>
        <taxon>Pseudomonadota</taxon>
        <taxon>Gammaproteobacteria</taxon>
        <taxon>Enterobacterales</taxon>
        <taxon>Enterobacteriaceae</taxon>
        <taxon>Salmonella</taxon>
    </lineage>
</organism>